<dbReference type="EMBL" id="UOES01000300">
    <property type="protein sequence ID" value="VAW27767.1"/>
    <property type="molecule type" value="Genomic_DNA"/>
</dbReference>
<feature type="transmembrane region" description="Helical" evidence="1">
    <location>
        <begin position="92"/>
        <end position="113"/>
    </location>
</feature>
<reference evidence="3" key="1">
    <citation type="submission" date="2018-06" db="EMBL/GenBank/DDBJ databases">
        <authorList>
            <person name="Zhirakovskaya E."/>
        </authorList>
    </citation>
    <scope>NUCLEOTIDE SEQUENCE</scope>
</reference>
<protein>
    <recommendedName>
        <fullName evidence="2">Peptidase M56 domain-containing protein</fullName>
    </recommendedName>
</protein>
<gene>
    <name evidence="3" type="ORF">MNBD_BACTEROID06-1531</name>
</gene>
<evidence type="ECO:0000256" key="1">
    <source>
        <dbReference type="SAM" id="Phobius"/>
    </source>
</evidence>
<feature type="non-terminal residue" evidence="3">
    <location>
        <position position="469"/>
    </location>
</feature>
<keyword evidence="1" id="KW-0472">Membrane</keyword>
<dbReference type="CDD" id="cd07341">
    <property type="entry name" value="M56_BlaR1_MecR1_like"/>
    <property type="match status" value="1"/>
</dbReference>
<organism evidence="3">
    <name type="scientific">hydrothermal vent metagenome</name>
    <dbReference type="NCBI Taxonomy" id="652676"/>
    <lineage>
        <taxon>unclassified sequences</taxon>
        <taxon>metagenomes</taxon>
        <taxon>ecological metagenomes</taxon>
    </lineage>
</organism>
<feature type="transmembrane region" description="Helical" evidence="1">
    <location>
        <begin position="267"/>
        <end position="285"/>
    </location>
</feature>
<dbReference type="InterPro" id="IPR052173">
    <property type="entry name" value="Beta-lactam_resp_regulator"/>
</dbReference>
<feature type="transmembrane region" description="Helical" evidence="1">
    <location>
        <begin position="37"/>
        <end position="57"/>
    </location>
</feature>
<accession>A0A3B0URC9</accession>
<dbReference type="Pfam" id="PF05569">
    <property type="entry name" value="Peptidase_M56"/>
    <property type="match status" value="1"/>
</dbReference>
<feature type="transmembrane region" description="Helical" evidence="1">
    <location>
        <begin position="6"/>
        <end position="25"/>
    </location>
</feature>
<keyword evidence="1" id="KW-1133">Transmembrane helix</keyword>
<dbReference type="AlphaFoldDB" id="A0A3B0URC9"/>
<dbReference type="InterPro" id="IPR008756">
    <property type="entry name" value="Peptidase_M56"/>
</dbReference>
<proteinExistence type="predicted"/>
<sequence>MINWVNYIVESSLVLALLLLFYRLVLSNEKCIRYNRYYLLFTGGASISFPLLNLPIISFTQTKSLEPIYELPAIISQITTFVPSQQTGLDTLLNLAGIIYLVGTIWVFALLLLKISKLFLLIKSSSTLITSPQFKIILTHGTMPSFSFYNYLFLNELNKTSEEIEAIVAHEKAHITQYHSIDIMLMEFYKIVFWFSPLTYQLAKDMRLNHEYLADDAVTKSTDKRTYINTLLKQIYNNTVFNLVHYFGLHSTEKRIKMIGKNINLSALYKPYFTIPFVSFLLFTFSCHNQPELIKPTKIGLEKAPIEFQSVIDELKSENPNRNYYFKLTSNVEISKIIANDFKQYTIDYEAPLKGYNKGSFGIIYSFDKYRSLPQEIFSNKVYQLQEVTQIPTPFKGYEHILTSIDAYANSLINVKEDKVIWVKFVVTTVGSTAYTNILANYSNMSATEAAEYGAAIKAINASASQWRV</sequence>
<keyword evidence="1" id="KW-0812">Transmembrane</keyword>
<evidence type="ECO:0000313" key="3">
    <source>
        <dbReference type="EMBL" id="VAW27767.1"/>
    </source>
</evidence>
<name>A0A3B0URC9_9ZZZZ</name>
<evidence type="ECO:0000259" key="2">
    <source>
        <dbReference type="Pfam" id="PF05569"/>
    </source>
</evidence>
<feature type="domain" description="Peptidase M56" evidence="2">
    <location>
        <begin position="160"/>
        <end position="259"/>
    </location>
</feature>
<dbReference type="PANTHER" id="PTHR34978">
    <property type="entry name" value="POSSIBLE SENSOR-TRANSDUCER PROTEIN BLAR"/>
    <property type="match status" value="1"/>
</dbReference>
<dbReference type="PANTHER" id="PTHR34978:SF3">
    <property type="entry name" value="SLR0241 PROTEIN"/>
    <property type="match status" value="1"/>
</dbReference>